<evidence type="ECO:0000313" key="2">
    <source>
        <dbReference type="Proteomes" id="UP000006882"/>
    </source>
</evidence>
<reference evidence="1 2" key="1">
    <citation type="journal article" date="2013" name="Nat. Genet.">
        <title>The high-quality draft genome of peach (Prunus persica) identifies unique patterns of genetic diversity, domestication and genome evolution.</title>
        <authorList>
            <consortium name="International Peach Genome Initiative"/>
            <person name="Verde I."/>
            <person name="Abbott A.G."/>
            <person name="Scalabrin S."/>
            <person name="Jung S."/>
            <person name="Shu S."/>
            <person name="Marroni F."/>
            <person name="Zhebentyayeva T."/>
            <person name="Dettori M.T."/>
            <person name="Grimwood J."/>
            <person name="Cattonaro F."/>
            <person name="Zuccolo A."/>
            <person name="Rossini L."/>
            <person name="Jenkins J."/>
            <person name="Vendramin E."/>
            <person name="Meisel L.A."/>
            <person name="Decroocq V."/>
            <person name="Sosinski B."/>
            <person name="Prochnik S."/>
            <person name="Mitros T."/>
            <person name="Policriti A."/>
            <person name="Cipriani G."/>
            <person name="Dondini L."/>
            <person name="Ficklin S."/>
            <person name="Goodstein D.M."/>
            <person name="Xuan P."/>
            <person name="Del Fabbro C."/>
            <person name="Aramini V."/>
            <person name="Copetti D."/>
            <person name="Gonzalez S."/>
            <person name="Horner D.S."/>
            <person name="Falchi R."/>
            <person name="Lucas S."/>
            <person name="Mica E."/>
            <person name="Maldonado J."/>
            <person name="Lazzari B."/>
            <person name="Bielenberg D."/>
            <person name="Pirona R."/>
            <person name="Miculan M."/>
            <person name="Barakat A."/>
            <person name="Testolin R."/>
            <person name="Stella A."/>
            <person name="Tartarini S."/>
            <person name="Tonutti P."/>
            <person name="Arus P."/>
            <person name="Orellana A."/>
            <person name="Wells C."/>
            <person name="Main D."/>
            <person name="Vizzotto G."/>
            <person name="Silva H."/>
            <person name="Salamini F."/>
            <person name="Schmutz J."/>
            <person name="Morgante M."/>
            <person name="Rokhsar D.S."/>
        </authorList>
    </citation>
    <scope>NUCLEOTIDE SEQUENCE [LARGE SCALE GENOMIC DNA]</scope>
    <source>
        <strain evidence="2">cv. Nemared</strain>
    </source>
</reference>
<dbReference type="Gramene" id="ONH94768">
    <property type="protein sequence ID" value="ONH94768"/>
    <property type="gene ID" value="PRUPE_7G028800"/>
</dbReference>
<name>M5WB65_PRUPE</name>
<protein>
    <submittedName>
        <fullName evidence="1">Uncharacterized protein</fullName>
    </submittedName>
</protein>
<accession>M5WB65</accession>
<dbReference type="Proteomes" id="UP000006882">
    <property type="component" value="Chromosome G7"/>
</dbReference>
<dbReference type="EMBL" id="CM007657">
    <property type="protein sequence ID" value="ONH94768.1"/>
    <property type="molecule type" value="Genomic_DNA"/>
</dbReference>
<gene>
    <name evidence="1" type="ORF">PRUPE_7G028800</name>
</gene>
<dbReference type="AlphaFoldDB" id="M5WB65"/>
<sequence>MGKTFPSNSKFLHFSGGDITIGRNDFSPFTSTFEAILNNTLHKLMGLIWSYLWGFHFGTYHHMCKINFSN</sequence>
<keyword evidence="2" id="KW-1185">Reference proteome</keyword>
<dbReference type="HOGENOM" id="CLU_2762595_0_0_1"/>
<proteinExistence type="predicted"/>
<organism evidence="1 2">
    <name type="scientific">Prunus persica</name>
    <name type="common">Peach</name>
    <name type="synonym">Amygdalus persica</name>
    <dbReference type="NCBI Taxonomy" id="3760"/>
    <lineage>
        <taxon>Eukaryota</taxon>
        <taxon>Viridiplantae</taxon>
        <taxon>Streptophyta</taxon>
        <taxon>Embryophyta</taxon>
        <taxon>Tracheophyta</taxon>
        <taxon>Spermatophyta</taxon>
        <taxon>Magnoliopsida</taxon>
        <taxon>eudicotyledons</taxon>
        <taxon>Gunneridae</taxon>
        <taxon>Pentapetalae</taxon>
        <taxon>rosids</taxon>
        <taxon>fabids</taxon>
        <taxon>Rosales</taxon>
        <taxon>Rosaceae</taxon>
        <taxon>Amygdaloideae</taxon>
        <taxon>Amygdaleae</taxon>
        <taxon>Prunus</taxon>
    </lineage>
</organism>
<evidence type="ECO:0000313" key="1">
    <source>
        <dbReference type="EMBL" id="ONH94768.1"/>
    </source>
</evidence>